<dbReference type="InterPro" id="IPR041380">
    <property type="entry name" value="Acetyltransf_17"/>
</dbReference>
<keyword evidence="3 4" id="KW-0012">Acyltransferase</keyword>
<feature type="binding site" evidence="4">
    <location>
        <begin position="155"/>
        <end position="156"/>
    </location>
    <ligand>
        <name>acetyl-CoA</name>
        <dbReference type="ChEBI" id="CHEBI:57288"/>
    </ligand>
</feature>
<comment type="subunit">
    <text evidence="4">Homohexamer; trimer of dimers.</text>
</comment>
<gene>
    <name evidence="6" type="ORF">HD594_002761</name>
</gene>
<dbReference type="SUPFAM" id="SSF55718">
    <property type="entry name" value="SCP-like"/>
    <property type="match status" value="1"/>
</dbReference>
<evidence type="ECO:0000256" key="3">
    <source>
        <dbReference type="ARBA" id="ARBA00023315"/>
    </source>
</evidence>
<dbReference type="AlphaFoldDB" id="A0A7X0KVQ9"/>
<dbReference type="PROSITE" id="PS51186">
    <property type="entry name" value="GNAT"/>
    <property type="match status" value="1"/>
</dbReference>
<feature type="active site" description="Proton acceptor; via carboxylate" evidence="4">
    <location>
        <position position="443"/>
    </location>
</feature>
<dbReference type="Pfam" id="PF17668">
    <property type="entry name" value="Acetyltransf_17"/>
    <property type="match status" value="1"/>
</dbReference>
<dbReference type="InterPro" id="IPR016181">
    <property type="entry name" value="Acyl_CoA_acyltransferase"/>
</dbReference>
<organism evidence="6 7">
    <name type="scientific">Microbacterium thalassium</name>
    <dbReference type="NCBI Taxonomy" id="362649"/>
    <lineage>
        <taxon>Bacteria</taxon>
        <taxon>Bacillati</taxon>
        <taxon>Actinomycetota</taxon>
        <taxon>Actinomycetes</taxon>
        <taxon>Micrococcales</taxon>
        <taxon>Microbacteriaceae</taxon>
        <taxon>Microbacterium</taxon>
    </lineage>
</organism>
<dbReference type="InterPro" id="IPR051554">
    <property type="entry name" value="Acetyltransferase_Eis"/>
</dbReference>
<comment type="caution">
    <text evidence="6">The sequence shown here is derived from an EMBL/GenBank/DDBJ whole genome shotgun (WGS) entry which is preliminary data.</text>
</comment>
<reference evidence="6 7" key="1">
    <citation type="submission" date="2020-08" db="EMBL/GenBank/DDBJ databases">
        <title>Sequencing the genomes of 1000 actinobacteria strains.</title>
        <authorList>
            <person name="Klenk H.-P."/>
        </authorList>
    </citation>
    <scope>NUCLEOTIDE SEQUENCE [LARGE SCALE GENOMIC DNA]</scope>
    <source>
        <strain evidence="6 7">DSM 12511</strain>
    </source>
</reference>
<evidence type="ECO:0000313" key="7">
    <source>
        <dbReference type="Proteomes" id="UP000537775"/>
    </source>
</evidence>
<evidence type="ECO:0000256" key="2">
    <source>
        <dbReference type="ARBA" id="ARBA00022679"/>
    </source>
</evidence>
<keyword evidence="2 4" id="KW-0808">Transferase</keyword>
<dbReference type="InterPro" id="IPR025559">
    <property type="entry name" value="Eis_dom"/>
</dbReference>
<dbReference type="PANTHER" id="PTHR37817:SF1">
    <property type="entry name" value="N-ACETYLTRANSFERASE EIS"/>
    <property type="match status" value="1"/>
</dbReference>
<dbReference type="CDD" id="cd04301">
    <property type="entry name" value="NAT_SF"/>
    <property type="match status" value="1"/>
</dbReference>
<dbReference type="GO" id="GO:0034069">
    <property type="term" value="F:aminoglycoside N-acetyltransferase activity"/>
    <property type="evidence" value="ECO:0007669"/>
    <property type="project" value="TreeGrafter"/>
</dbReference>
<evidence type="ECO:0000256" key="1">
    <source>
        <dbReference type="ARBA" id="ARBA00009213"/>
    </source>
</evidence>
<dbReference type="Gene3D" id="3.40.630.30">
    <property type="match status" value="2"/>
</dbReference>
<feature type="active site" description="Proton donor" evidence="4">
    <location>
        <position position="160"/>
    </location>
</feature>
<evidence type="ECO:0000256" key="4">
    <source>
        <dbReference type="HAMAP-Rule" id="MF_01812"/>
    </source>
</evidence>
<dbReference type="RefSeq" id="WP_184751511.1">
    <property type="nucleotide sequence ID" value="NZ_BAAAJR010000001.1"/>
</dbReference>
<dbReference type="Gene3D" id="3.30.1050.10">
    <property type="entry name" value="SCP2 sterol-binding domain"/>
    <property type="match status" value="1"/>
</dbReference>
<dbReference type="InterPro" id="IPR000182">
    <property type="entry name" value="GNAT_dom"/>
</dbReference>
<keyword evidence="7" id="KW-1185">Reference proteome</keyword>
<dbReference type="InterPro" id="IPR022902">
    <property type="entry name" value="NAcTrfase_Eis"/>
</dbReference>
<dbReference type="PANTHER" id="PTHR37817">
    <property type="entry name" value="N-ACETYLTRANSFERASE EIS"/>
    <property type="match status" value="1"/>
</dbReference>
<evidence type="ECO:0000313" key="6">
    <source>
        <dbReference type="EMBL" id="MBB6392448.1"/>
    </source>
</evidence>
<name>A0A7X0KVQ9_9MICO</name>
<sequence length="443" mass="46625">MTTTAAGDPLARAWLDAPVDDAASAALSAGGLEVRRVGQDDRAAYAAWLQATARGFLDSERTDAQIDASWERAGHRRPTGVYDATGAMPEIPVGTIGSWIAQLTVPGERAVPTCAISAVTVAPTHRRRGIARAMLEGELREAAALGVPVASLTVSESTIYGRFGFAPAAAAASWRLNTKRATWTGPVPDGRVDFVSRTTARALAAAVHERVRLRTPGEVGVPAALWDSLAGTRPDAKDPGTVRAVRYADAAGEVQGVALYTVRENPDDYPASSATVTHLVAATDDAYAALWRCIVELDLIGEVRASELAVDEPLLWMISDQRAATITVSDHHYVRVLDVRGALEGRTFGAAGVVALTVEDRLGIAGGDFVLEADAEGRGIVRPGAAPEGAVTMSLGVAELSAMLLGGASVAMLAAAGRIRCSDVRAASRVFGWHRQPRLSFWY</sequence>
<dbReference type="SUPFAM" id="SSF55729">
    <property type="entry name" value="Acyl-CoA N-acyltransferases (Nat)"/>
    <property type="match status" value="1"/>
</dbReference>
<protein>
    <submittedName>
        <fullName evidence="6">Putative acetyltransferase</fullName>
    </submittedName>
</protein>
<feature type="domain" description="N-acetyltransferase" evidence="5">
    <location>
        <begin position="32"/>
        <end position="186"/>
    </location>
</feature>
<proteinExistence type="inferred from homology"/>
<dbReference type="HAMAP" id="MF_01812">
    <property type="entry name" value="Eis"/>
    <property type="match status" value="1"/>
</dbReference>
<dbReference type="Pfam" id="PF13527">
    <property type="entry name" value="Acetyltransf_9"/>
    <property type="match status" value="1"/>
</dbReference>
<dbReference type="InterPro" id="IPR036527">
    <property type="entry name" value="SCP2_sterol-bd_dom_sf"/>
</dbReference>
<comment type="similarity">
    <text evidence="1 4">Belongs to the acetyltransferase Eis family.</text>
</comment>
<accession>A0A7X0KVQ9</accession>
<dbReference type="Proteomes" id="UP000537775">
    <property type="component" value="Unassembled WGS sequence"/>
</dbReference>
<dbReference type="GO" id="GO:0030649">
    <property type="term" value="P:aminoglycoside antibiotic catabolic process"/>
    <property type="evidence" value="ECO:0007669"/>
    <property type="project" value="TreeGrafter"/>
</dbReference>
<feature type="binding site" evidence="4">
    <location>
        <begin position="127"/>
        <end position="132"/>
    </location>
    <ligand>
        <name>acetyl-CoA</name>
        <dbReference type="ChEBI" id="CHEBI:57288"/>
    </ligand>
</feature>
<dbReference type="Pfam" id="PF13530">
    <property type="entry name" value="SCP2_2"/>
    <property type="match status" value="1"/>
</dbReference>
<feature type="binding site" evidence="4">
    <location>
        <begin position="119"/>
        <end position="121"/>
    </location>
    <ligand>
        <name>acetyl-CoA</name>
        <dbReference type="ChEBI" id="CHEBI:57288"/>
    </ligand>
</feature>
<evidence type="ECO:0000259" key="5">
    <source>
        <dbReference type="PROSITE" id="PS51186"/>
    </source>
</evidence>
<dbReference type="EMBL" id="JACHML010000001">
    <property type="protein sequence ID" value="MBB6392448.1"/>
    <property type="molecule type" value="Genomic_DNA"/>
</dbReference>